<dbReference type="GO" id="GO:0008270">
    <property type="term" value="F:zinc ion binding"/>
    <property type="evidence" value="ECO:0007669"/>
    <property type="project" value="UniProtKB-KW"/>
</dbReference>
<dbReference type="SMART" id="SM00343">
    <property type="entry name" value="ZnF_C2HC"/>
    <property type="match status" value="2"/>
</dbReference>
<dbReference type="OrthoDB" id="1751327at2759"/>
<comment type="caution">
    <text evidence="4">The sequence shown here is derived from an EMBL/GenBank/DDBJ whole genome shotgun (WGS) entry which is preliminary data.</text>
</comment>
<keyword evidence="5" id="KW-1185">Reference proteome</keyword>
<dbReference type="SUPFAM" id="SSF57756">
    <property type="entry name" value="Retrovirus zinc finger-like domains"/>
    <property type="match status" value="1"/>
</dbReference>
<keyword evidence="1" id="KW-0479">Metal-binding</keyword>
<dbReference type="AlphaFoldDB" id="A0A843WGY3"/>
<dbReference type="Pfam" id="PF08284">
    <property type="entry name" value="RVP_2"/>
    <property type="match status" value="1"/>
</dbReference>
<keyword evidence="1" id="KW-0862">Zinc</keyword>
<dbReference type="PROSITE" id="PS50158">
    <property type="entry name" value="ZF_CCHC"/>
    <property type="match status" value="1"/>
</dbReference>
<reference evidence="4" key="1">
    <citation type="submission" date="2017-07" db="EMBL/GenBank/DDBJ databases">
        <title>Taro Niue Genome Assembly and Annotation.</title>
        <authorList>
            <person name="Atibalentja N."/>
            <person name="Keating K."/>
            <person name="Fields C.J."/>
        </authorList>
    </citation>
    <scope>NUCLEOTIDE SEQUENCE</scope>
    <source>
        <strain evidence="4">Niue_2</strain>
        <tissue evidence="4">Leaf</tissue>
    </source>
</reference>
<name>A0A843WGY3_COLES</name>
<evidence type="ECO:0000259" key="3">
    <source>
        <dbReference type="PROSITE" id="PS50158"/>
    </source>
</evidence>
<proteinExistence type="predicted"/>
<evidence type="ECO:0000313" key="4">
    <source>
        <dbReference type="EMBL" id="MQM03865.1"/>
    </source>
</evidence>
<gene>
    <name evidence="4" type="ORF">Taro_036656</name>
</gene>
<dbReference type="InterPro" id="IPR036875">
    <property type="entry name" value="Znf_CCHC_sf"/>
</dbReference>
<dbReference type="Gene3D" id="4.10.60.10">
    <property type="entry name" value="Zinc finger, CCHC-type"/>
    <property type="match status" value="1"/>
</dbReference>
<dbReference type="InterPro" id="IPR032567">
    <property type="entry name" value="RTL1-rel"/>
</dbReference>
<organism evidence="4 5">
    <name type="scientific">Colocasia esculenta</name>
    <name type="common">Wild taro</name>
    <name type="synonym">Arum esculentum</name>
    <dbReference type="NCBI Taxonomy" id="4460"/>
    <lineage>
        <taxon>Eukaryota</taxon>
        <taxon>Viridiplantae</taxon>
        <taxon>Streptophyta</taxon>
        <taxon>Embryophyta</taxon>
        <taxon>Tracheophyta</taxon>
        <taxon>Spermatophyta</taxon>
        <taxon>Magnoliopsida</taxon>
        <taxon>Liliopsida</taxon>
        <taxon>Araceae</taxon>
        <taxon>Aroideae</taxon>
        <taxon>Colocasieae</taxon>
        <taxon>Colocasia</taxon>
    </lineage>
</organism>
<feature type="region of interest" description="Disordered" evidence="2">
    <location>
        <begin position="71"/>
        <end position="95"/>
    </location>
</feature>
<feature type="domain" description="CCHC-type" evidence="3">
    <location>
        <begin position="96"/>
        <end position="109"/>
    </location>
</feature>
<dbReference type="CDD" id="cd00303">
    <property type="entry name" value="retropepsin_like"/>
    <property type="match status" value="1"/>
</dbReference>
<dbReference type="Proteomes" id="UP000652761">
    <property type="component" value="Unassembled WGS sequence"/>
</dbReference>
<dbReference type="InterPro" id="IPR001878">
    <property type="entry name" value="Znf_CCHC"/>
</dbReference>
<dbReference type="GO" id="GO:0003676">
    <property type="term" value="F:nucleic acid binding"/>
    <property type="evidence" value="ECO:0007669"/>
    <property type="project" value="InterPro"/>
</dbReference>
<keyword evidence="1" id="KW-0863">Zinc-finger</keyword>
<dbReference type="EMBL" id="NMUH01003110">
    <property type="protein sequence ID" value="MQM03865.1"/>
    <property type="molecule type" value="Genomic_DNA"/>
</dbReference>
<dbReference type="PANTHER" id="PTHR15503">
    <property type="entry name" value="LDOC1 RELATED"/>
    <property type="match status" value="1"/>
</dbReference>
<accession>A0A843WGY3</accession>
<evidence type="ECO:0000256" key="1">
    <source>
        <dbReference type="PROSITE-ProRule" id="PRU00047"/>
    </source>
</evidence>
<dbReference type="PANTHER" id="PTHR15503:SF42">
    <property type="entry name" value="ZINC FINGER, CCHC-TYPE, RETROTRANSPOSON GAG DOMAIN, ASPARTIC PEPTIDASE DOMAIN PROTEIN-RELATED"/>
    <property type="match status" value="1"/>
</dbReference>
<sequence length="223" mass="25253">MKEKRFLNGLKPSYITQLAPLDIQMYADMVKKAQLLEDATDFIDRIKGRIFKEEQAPSSSSRASNVKKLPFNISEGPSQEWKPKIPTPSTQNKPNCKHCDKPGHTADECWRKVSMCLRCGSREHHIFHCPMLKENDKQLEGHKRQGRLQVVQETKTTEDGGVVEGTLQVFSQLAFVLFDIGATHSFISQNFADTVNIKPVSMGFKFPVTTPLGEKAKLNKYFP</sequence>
<evidence type="ECO:0000256" key="2">
    <source>
        <dbReference type="SAM" id="MobiDB-lite"/>
    </source>
</evidence>
<protein>
    <recommendedName>
        <fullName evidence="3">CCHC-type domain-containing protein</fullName>
    </recommendedName>
</protein>
<evidence type="ECO:0000313" key="5">
    <source>
        <dbReference type="Proteomes" id="UP000652761"/>
    </source>
</evidence>